<protein>
    <recommendedName>
        <fullName evidence="4">O-Antigen ligase</fullName>
    </recommendedName>
</protein>
<feature type="transmembrane region" description="Helical" evidence="1">
    <location>
        <begin position="484"/>
        <end position="502"/>
    </location>
</feature>
<evidence type="ECO:0000256" key="1">
    <source>
        <dbReference type="SAM" id="Phobius"/>
    </source>
</evidence>
<keyword evidence="1" id="KW-0472">Membrane</keyword>
<evidence type="ECO:0008006" key="4">
    <source>
        <dbReference type="Google" id="ProtNLM"/>
    </source>
</evidence>
<proteinExistence type="predicted"/>
<organism evidence="2 3">
    <name type="scientific">Waltera acetigignens</name>
    <dbReference type="NCBI Taxonomy" id="2981769"/>
    <lineage>
        <taxon>Bacteria</taxon>
        <taxon>Bacillati</taxon>
        <taxon>Bacillota</taxon>
        <taxon>Clostridia</taxon>
        <taxon>Lachnospirales</taxon>
        <taxon>Lachnospiraceae</taxon>
        <taxon>Waltera</taxon>
    </lineage>
</organism>
<accession>A0AAE3A3R9</accession>
<feature type="transmembrane region" description="Helical" evidence="1">
    <location>
        <begin position="247"/>
        <end position="265"/>
    </location>
</feature>
<dbReference type="AlphaFoldDB" id="A0AAE3A3R9"/>
<feature type="transmembrane region" description="Helical" evidence="1">
    <location>
        <begin position="299"/>
        <end position="320"/>
    </location>
</feature>
<feature type="transmembrane region" description="Helical" evidence="1">
    <location>
        <begin position="104"/>
        <end position="126"/>
    </location>
</feature>
<gene>
    <name evidence="2" type="ORF">LKD75_10005</name>
</gene>
<keyword evidence="3" id="KW-1185">Reference proteome</keyword>
<feature type="transmembrane region" description="Helical" evidence="1">
    <location>
        <begin position="222"/>
        <end position="240"/>
    </location>
</feature>
<dbReference type="Proteomes" id="UP001197795">
    <property type="component" value="Unassembled WGS sequence"/>
</dbReference>
<feature type="transmembrane region" description="Helical" evidence="1">
    <location>
        <begin position="455"/>
        <end position="472"/>
    </location>
</feature>
<dbReference type="InterPro" id="IPR051533">
    <property type="entry name" value="WaaL-like"/>
</dbReference>
<dbReference type="EMBL" id="JAJEPV010000022">
    <property type="protein sequence ID" value="MCC2119916.1"/>
    <property type="molecule type" value="Genomic_DNA"/>
</dbReference>
<keyword evidence="1" id="KW-1133">Transmembrane helix</keyword>
<feature type="transmembrane region" description="Helical" evidence="1">
    <location>
        <begin position="185"/>
        <end position="206"/>
    </location>
</feature>
<dbReference type="RefSeq" id="WP_227733361.1">
    <property type="nucleotide sequence ID" value="NZ_JAJEPV010000022.1"/>
</dbReference>
<dbReference type="PANTHER" id="PTHR37422">
    <property type="entry name" value="TEICHURONIC ACID BIOSYNTHESIS PROTEIN TUAE"/>
    <property type="match status" value="1"/>
</dbReference>
<evidence type="ECO:0000313" key="2">
    <source>
        <dbReference type="EMBL" id="MCC2119916.1"/>
    </source>
</evidence>
<dbReference type="PANTHER" id="PTHR37422:SF23">
    <property type="entry name" value="TEICHURONIC ACID BIOSYNTHESIS PROTEIN TUAE"/>
    <property type="match status" value="1"/>
</dbReference>
<feature type="transmembrane region" description="Helical" evidence="1">
    <location>
        <begin position="12"/>
        <end position="30"/>
    </location>
</feature>
<feature type="transmembrane region" description="Helical" evidence="1">
    <location>
        <begin position="73"/>
        <end position="92"/>
    </location>
</feature>
<reference evidence="2 3" key="1">
    <citation type="submission" date="2021-10" db="EMBL/GenBank/DDBJ databases">
        <title>Anaerobic single-cell dispensing facilitates the cultivation of human gut bacteria.</title>
        <authorList>
            <person name="Afrizal A."/>
        </authorList>
    </citation>
    <scope>NUCLEOTIDE SEQUENCE [LARGE SCALE GENOMIC DNA]</scope>
    <source>
        <strain evidence="2 3">CLA-AA-H273</strain>
    </source>
</reference>
<name>A0AAE3A3R9_9FIRM</name>
<sequence>MDFTIKGKTFHIWSWKRIVYTLCFFMFCLIDQRTKTGSGREGYIETFRNMTGSIMAVILLSHCKWGEIRAHKLPYLLWTILGGAVGIAYVVGVTSFDPFVNGRVSAALAVFLTGYALIHTVIRVAVEKKYPVLEKKFLAVWGVMMFLMIFSRSDYIWPLCYLVMFGCFYLTDYTAEEREDLFQGCLNGIILGFFVFQGFCCVFRPYDSVRYQGMYNNPNLNALFYLEVLAAVFAKILYVTKNRCSKWICLYYWLGAGVVLTFELLTIGRTGWVVAVLMIGGFLWMICKLKSYKKWFKNLMALSLCVILTFPICFSATRYLPPVFHHPVWFWGEWSEGKVHSWDPWNSEKFVDIDEYLDAALGRIFETFENALEHSPFAMKAEAAEAQTEIPANKIPVLRSDQDTDTLLVRSTIYKYYISQLNLTGHPYSEQGFQLHEHYWVGHAHNIFLQYGTDFGVPMMIVFAVLALWSLIRLGKTYAEKKDPAAAAAQLFVLIPVAFGLLEYSWGVSSLTITLLFIAWRKAICDGE</sequence>
<comment type="caution">
    <text evidence="2">The sequence shown here is derived from an EMBL/GenBank/DDBJ whole genome shotgun (WGS) entry which is preliminary data.</text>
</comment>
<feature type="transmembrane region" description="Helical" evidence="1">
    <location>
        <begin position="271"/>
        <end position="287"/>
    </location>
</feature>
<keyword evidence="1" id="KW-0812">Transmembrane</keyword>
<evidence type="ECO:0000313" key="3">
    <source>
        <dbReference type="Proteomes" id="UP001197795"/>
    </source>
</evidence>